<evidence type="ECO:0000313" key="2">
    <source>
        <dbReference type="Proteomes" id="UP000327439"/>
    </source>
</evidence>
<evidence type="ECO:0000313" key="1">
    <source>
        <dbReference type="EMBL" id="KAB2062280.1"/>
    </source>
</evidence>
<reference evidence="1" key="1">
    <citation type="submission" date="2019-06" db="EMBL/GenBank/DDBJ databases">
        <title>WGS assembly of Gossypium barbadense.</title>
        <authorList>
            <person name="Chen Z.J."/>
            <person name="Sreedasyam A."/>
            <person name="Ando A."/>
            <person name="Song Q."/>
            <person name="De L."/>
            <person name="Hulse-Kemp A."/>
            <person name="Ding M."/>
            <person name="Ye W."/>
            <person name="Kirkbride R."/>
            <person name="Jenkins J."/>
            <person name="Plott C."/>
            <person name="Lovell J."/>
            <person name="Lin Y.-M."/>
            <person name="Vaughn R."/>
            <person name="Liu B."/>
            <person name="Li W."/>
            <person name="Simpson S."/>
            <person name="Scheffler B."/>
            <person name="Saski C."/>
            <person name="Grover C."/>
            <person name="Hu G."/>
            <person name="Conover J."/>
            <person name="Carlson J."/>
            <person name="Shu S."/>
            <person name="Boston L."/>
            <person name="Williams M."/>
            <person name="Peterson D."/>
            <person name="Mcgee K."/>
            <person name="Jones D."/>
            <person name="Wendel J."/>
            <person name="Stelly D."/>
            <person name="Grimwood J."/>
            <person name="Schmutz J."/>
        </authorList>
    </citation>
    <scope>NUCLEOTIDE SEQUENCE [LARGE SCALE GENOMIC DNA]</scope>
    <source>
        <strain evidence="1">1400233.01</strain>
    </source>
</reference>
<reference evidence="2" key="2">
    <citation type="journal article" date="2020" name="Nat. Genet.">
        <title>Genomic diversifications of five Gossypium allopolyploid species and their impact on cotton improvement.</title>
        <authorList>
            <person name="Chen Z.J."/>
            <person name="Sreedasyam A."/>
            <person name="Ando A."/>
            <person name="Song Q."/>
            <person name="De Santiago L.M."/>
            <person name="Hulse-Kemp A.M."/>
            <person name="Ding M."/>
            <person name="Ye W."/>
            <person name="Kirkbride R.C."/>
            <person name="Jenkins J."/>
            <person name="Plott C."/>
            <person name="Lovell J."/>
            <person name="Lin Y.M."/>
            <person name="Vaughn R."/>
            <person name="Liu B."/>
            <person name="Simpson S."/>
            <person name="Scheffler B.E."/>
            <person name="Wen L."/>
            <person name="Saski C.A."/>
            <person name="Grover C.E."/>
            <person name="Hu G."/>
            <person name="Conover J.L."/>
            <person name="Carlson J.W."/>
            <person name="Shu S."/>
            <person name="Boston L.B."/>
            <person name="Williams M."/>
            <person name="Peterson D.G."/>
            <person name="McGee K."/>
            <person name="Jones D.C."/>
            <person name="Wendel J.F."/>
            <person name="Stelly D.M."/>
            <person name="Grimwood J."/>
            <person name="Schmutz J."/>
        </authorList>
    </citation>
    <scope>NUCLEOTIDE SEQUENCE [LARGE SCALE GENOMIC DNA]</scope>
    <source>
        <strain evidence="2">cv. 3-79</strain>
    </source>
</reference>
<dbReference type="EMBL" id="CM018211">
    <property type="protein sequence ID" value="KAB2062280.1"/>
    <property type="molecule type" value="Genomic_DNA"/>
</dbReference>
<organism evidence="1 2">
    <name type="scientific">Gossypium barbadense</name>
    <name type="common">Sea Island cotton</name>
    <name type="synonym">Hibiscus barbadensis</name>
    <dbReference type="NCBI Taxonomy" id="3634"/>
    <lineage>
        <taxon>Eukaryota</taxon>
        <taxon>Viridiplantae</taxon>
        <taxon>Streptophyta</taxon>
        <taxon>Embryophyta</taxon>
        <taxon>Tracheophyta</taxon>
        <taxon>Spermatophyta</taxon>
        <taxon>Magnoliopsida</taxon>
        <taxon>eudicotyledons</taxon>
        <taxon>Gunneridae</taxon>
        <taxon>Pentapetalae</taxon>
        <taxon>rosids</taxon>
        <taxon>malvids</taxon>
        <taxon>Malvales</taxon>
        <taxon>Malvaceae</taxon>
        <taxon>Malvoideae</taxon>
        <taxon>Gossypium</taxon>
    </lineage>
</organism>
<keyword evidence="2" id="KW-1185">Reference proteome</keyword>
<name>A0A5J5U2Z7_GOSBA</name>
<proteinExistence type="predicted"/>
<gene>
    <name evidence="1" type="ORF">ES319_A10G143900v1</name>
</gene>
<dbReference type="AlphaFoldDB" id="A0A5J5U2Z7"/>
<feature type="non-terminal residue" evidence="1">
    <location>
        <position position="1"/>
    </location>
</feature>
<dbReference type="EMBL" id="CM018211">
    <property type="protein sequence ID" value="KAB2062279.1"/>
    <property type="molecule type" value="Genomic_DNA"/>
</dbReference>
<accession>A0A5J5U2Z7</accession>
<protein>
    <submittedName>
        <fullName evidence="1">Uncharacterized protein</fullName>
    </submittedName>
</protein>
<sequence length="99" mass="10995">LVSTKYLTFRVPIPAVQTITIVKELFISAIPSSSDFSRFPSIRVSQPSLLSSALKASEGCFLQRSGVLFLRRETHPSPPAQPGPRSILNICCRMLHQNR</sequence>
<dbReference type="Proteomes" id="UP000327439">
    <property type="component" value="Chromosome A10"/>
</dbReference>